<name>A0A6G6XYI5_9CAUD</name>
<dbReference type="Proteomes" id="UP000503046">
    <property type="component" value="Segment"/>
</dbReference>
<evidence type="ECO:0000313" key="2">
    <source>
        <dbReference type="Proteomes" id="UP000503046"/>
    </source>
</evidence>
<evidence type="ECO:0000313" key="1">
    <source>
        <dbReference type="EMBL" id="QIG66085.1"/>
    </source>
</evidence>
<dbReference type="EMBL" id="MT028492">
    <property type="protein sequence ID" value="QIG66085.1"/>
    <property type="molecule type" value="Genomic_DNA"/>
</dbReference>
<protein>
    <submittedName>
        <fullName evidence="1">Uncharacterized protein</fullName>
    </submittedName>
</protein>
<proteinExistence type="predicted"/>
<sequence>MARWKKTYEDEFEAKIEYRSSKAILVECTLGGRYWIPLSCIDPVDGMEPSDFDGNYWLKVSQWWTDRKDQFDATRPRE</sequence>
<accession>A0A6G6XYI5</accession>
<keyword evidence="2" id="KW-1185">Reference proteome</keyword>
<organism evidence="1 2">
    <name type="scientific">Ochrobactrum phage vB_OspP_OH</name>
    <dbReference type="NCBI Taxonomy" id="2712957"/>
    <lineage>
        <taxon>Viruses</taxon>
        <taxon>Duplodnaviria</taxon>
        <taxon>Heunggongvirae</taxon>
        <taxon>Uroviricota</taxon>
        <taxon>Caudoviricetes</taxon>
        <taxon>Wolominvirus</taxon>
        <taxon>Wolominvirus OH</taxon>
    </lineage>
</organism>
<reference evidence="1 2" key="1">
    <citation type="submission" date="2020-02" db="EMBL/GenBank/DDBJ databases">
        <title>Identification and Characterization of First Virulent Phages, Including a Novel Jumbo Virus, Infecting Ochrobactrum spp.</title>
        <authorList>
            <person name="Decewicz P."/>
            <person name="Golec P."/>
            <person name="Szymczak M."/>
            <person name="Radlinska M."/>
            <person name="Dziewit L."/>
        </authorList>
    </citation>
    <scope>NUCLEOTIDE SEQUENCE [LARGE SCALE GENOMIC DNA]</scope>
</reference>
<gene>
    <name evidence="1" type="ORF">phiOH_p29</name>
</gene>